<accession>A0ABP9BUK0</accession>
<dbReference type="Proteomes" id="UP001501265">
    <property type="component" value="Unassembled WGS sequence"/>
</dbReference>
<comment type="caution">
    <text evidence="1">The sequence shown here is derived from an EMBL/GenBank/DDBJ whole genome shotgun (WGS) entry which is preliminary data.</text>
</comment>
<dbReference type="RefSeq" id="WP_345620021.1">
    <property type="nucleotide sequence ID" value="NZ_BAABIG010000024.1"/>
</dbReference>
<sequence>MPTTDSYGQGTSLISLTDAPSIPKAIADLADGVIPRGVMRFASASARGATITSPQEGMVSYLLDVNRLEQYNGSAWVTPEPSLVSATSGISVRSGFSLNDFYGYRQGRVTVVDIYLARTGSTIQADDGNIIDTECATLPSGWRPTHDTIAGCYDTGVVHGGWVVGTDGICTLRTASNNLSTNANLRMHITWIRST</sequence>
<reference evidence="2" key="1">
    <citation type="journal article" date="2019" name="Int. J. Syst. Evol. Microbiol.">
        <title>The Global Catalogue of Microorganisms (GCM) 10K type strain sequencing project: providing services to taxonomists for standard genome sequencing and annotation.</title>
        <authorList>
            <consortium name="The Broad Institute Genomics Platform"/>
            <consortium name="The Broad Institute Genome Sequencing Center for Infectious Disease"/>
            <person name="Wu L."/>
            <person name="Ma J."/>
        </authorList>
    </citation>
    <scope>NUCLEOTIDE SEQUENCE [LARGE SCALE GENOMIC DNA]</scope>
    <source>
        <strain evidence="2">JCM 18081</strain>
    </source>
</reference>
<dbReference type="EMBL" id="BAABIG010000024">
    <property type="protein sequence ID" value="GAA4799497.1"/>
    <property type="molecule type" value="Genomic_DNA"/>
</dbReference>
<proteinExistence type="predicted"/>
<evidence type="ECO:0000313" key="2">
    <source>
        <dbReference type="Proteomes" id="UP001501265"/>
    </source>
</evidence>
<keyword evidence="2" id="KW-1185">Reference proteome</keyword>
<organism evidence="1 2">
    <name type="scientific">Streptomyces ziwulingensis</name>
    <dbReference type="NCBI Taxonomy" id="1045501"/>
    <lineage>
        <taxon>Bacteria</taxon>
        <taxon>Bacillati</taxon>
        <taxon>Actinomycetota</taxon>
        <taxon>Actinomycetes</taxon>
        <taxon>Kitasatosporales</taxon>
        <taxon>Streptomycetaceae</taxon>
        <taxon>Streptomyces</taxon>
    </lineage>
</organism>
<gene>
    <name evidence="1" type="ORF">GCM10023220_29600</name>
</gene>
<protein>
    <submittedName>
        <fullName evidence="1">Uncharacterized protein</fullName>
    </submittedName>
</protein>
<evidence type="ECO:0000313" key="1">
    <source>
        <dbReference type="EMBL" id="GAA4799497.1"/>
    </source>
</evidence>
<name>A0ABP9BUK0_9ACTN</name>